<keyword evidence="2" id="KW-1185">Reference proteome</keyword>
<gene>
    <name evidence="1" type="ORF">GCM10007383_36390</name>
</gene>
<dbReference type="Proteomes" id="UP000634668">
    <property type="component" value="Unassembled WGS sequence"/>
</dbReference>
<evidence type="ECO:0008006" key="3">
    <source>
        <dbReference type="Google" id="ProtNLM"/>
    </source>
</evidence>
<evidence type="ECO:0000313" key="2">
    <source>
        <dbReference type="Proteomes" id="UP000634668"/>
    </source>
</evidence>
<protein>
    <recommendedName>
        <fullName evidence="3">HEAT repeat domain-containing protein</fullName>
    </recommendedName>
</protein>
<organism evidence="1 2">
    <name type="scientific">Arenibacter certesii</name>
    <dbReference type="NCBI Taxonomy" id="228955"/>
    <lineage>
        <taxon>Bacteria</taxon>
        <taxon>Pseudomonadati</taxon>
        <taxon>Bacteroidota</taxon>
        <taxon>Flavobacteriia</taxon>
        <taxon>Flavobacteriales</taxon>
        <taxon>Flavobacteriaceae</taxon>
        <taxon>Arenibacter</taxon>
    </lineage>
</organism>
<dbReference type="RefSeq" id="WP_026814722.1">
    <property type="nucleotide sequence ID" value="NZ_BMWP01000039.1"/>
</dbReference>
<reference evidence="1" key="1">
    <citation type="journal article" date="2014" name="Int. J. Syst. Evol. Microbiol.">
        <title>Complete genome sequence of Corynebacterium casei LMG S-19264T (=DSM 44701T), isolated from a smear-ripened cheese.</title>
        <authorList>
            <consortium name="US DOE Joint Genome Institute (JGI-PGF)"/>
            <person name="Walter F."/>
            <person name="Albersmeier A."/>
            <person name="Kalinowski J."/>
            <person name="Ruckert C."/>
        </authorList>
    </citation>
    <scope>NUCLEOTIDE SEQUENCE</scope>
    <source>
        <strain evidence="1">KCTC 12113</strain>
    </source>
</reference>
<proteinExistence type="predicted"/>
<evidence type="ECO:0000313" key="1">
    <source>
        <dbReference type="EMBL" id="GGW49149.1"/>
    </source>
</evidence>
<reference evidence="1" key="2">
    <citation type="submission" date="2020-09" db="EMBL/GenBank/DDBJ databases">
        <authorList>
            <person name="Sun Q."/>
            <person name="Kim S."/>
        </authorList>
    </citation>
    <scope>NUCLEOTIDE SEQUENCE</scope>
    <source>
        <strain evidence="1">KCTC 12113</strain>
    </source>
</reference>
<dbReference type="EMBL" id="BMWP01000039">
    <property type="protein sequence ID" value="GGW49149.1"/>
    <property type="molecule type" value="Genomic_DNA"/>
</dbReference>
<accession>A0A918J6V5</accession>
<comment type="caution">
    <text evidence="1">The sequence shown here is derived from an EMBL/GenBank/DDBJ whole genome shotgun (WGS) entry which is preliminary data.</text>
</comment>
<name>A0A918J6V5_9FLAO</name>
<sequence length="178" mass="20978">MINTLMSKFWKNEITKDEIKKYKSKINSNEIKKSFEKALANKDRKLLEETLFIGFIIDNIDDSKDVLLNLISKEWHAENEDIIRLFQNRFNTSENNIPYLLNAINNVPKYIFENGDNISYIKKIMYAIGAQPEPYNIEALEELAKSDDIQIKDLALHQIKKRKSMGRWEFKKNNESES</sequence>
<dbReference type="AlphaFoldDB" id="A0A918J6V5"/>